<dbReference type="InterPro" id="IPR053164">
    <property type="entry name" value="IS1016-like_transposase"/>
</dbReference>
<name>A0A914XX05_9BILA</name>
<dbReference type="AlphaFoldDB" id="A0A914XX05"/>
<reference evidence="2" key="1">
    <citation type="submission" date="2022-11" db="UniProtKB">
        <authorList>
            <consortium name="WormBaseParasite"/>
        </authorList>
    </citation>
    <scope>IDENTIFICATION</scope>
</reference>
<accession>A0A914XX05</accession>
<evidence type="ECO:0000313" key="1">
    <source>
        <dbReference type="Proteomes" id="UP000887577"/>
    </source>
</evidence>
<dbReference type="PANTHER" id="PTHR47163">
    <property type="entry name" value="DDE_TNP_IS1595 DOMAIN-CONTAINING PROTEIN"/>
    <property type="match status" value="1"/>
</dbReference>
<protein>
    <submittedName>
        <fullName evidence="2">Uncharacterized protein</fullName>
    </submittedName>
</protein>
<proteinExistence type="predicted"/>
<sequence length="169" mass="19436">MDSNTLLSLEQLKGINNRRLYAYLNSSDELFDKWLRELKVLHPLEKVCEKCEGKMVIRDRGAKESDEGKTISLGTLVTWKQYFRDLCSEDLDANPIIIGGPGIEVQIDETVITKRKYNRGRMPADEIWFFGGVEPVSGRAFMTAVRSRDRETLYDVMLMDGQLMRLLVN</sequence>
<dbReference type="WBParaSite" id="PSU_v2.g11745.t1">
    <property type="protein sequence ID" value="PSU_v2.g11745.t1"/>
    <property type="gene ID" value="PSU_v2.g11745"/>
</dbReference>
<keyword evidence="1" id="KW-1185">Reference proteome</keyword>
<evidence type="ECO:0000313" key="2">
    <source>
        <dbReference type="WBParaSite" id="PSU_v2.g11745.t1"/>
    </source>
</evidence>
<organism evidence="1 2">
    <name type="scientific">Panagrolaimus superbus</name>
    <dbReference type="NCBI Taxonomy" id="310955"/>
    <lineage>
        <taxon>Eukaryota</taxon>
        <taxon>Metazoa</taxon>
        <taxon>Ecdysozoa</taxon>
        <taxon>Nematoda</taxon>
        <taxon>Chromadorea</taxon>
        <taxon>Rhabditida</taxon>
        <taxon>Tylenchina</taxon>
        <taxon>Panagrolaimomorpha</taxon>
        <taxon>Panagrolaimoidea</taxon>
        <taxon>Panagrolaimidae</taxon>
        <taxon>Panagrolaimus</taxon>
    </lineage>
</organism>
<dbReference type="PANTHER" id="PTHR47163:SF2">
    <property type="entry name" value="SI:DKEY-17M8.2"/>
    <property type="match status" value="1"/>
</dbReference>
<dbReference type="Proteomes" id="UP000887577">
    <property type="component" value="Unplaced"/>
</dbReference>